<gene>
    <name evidence="2" type="ORF">DL346_08435</name>
</gene>
<protein>
    <recommendedName>
        <fullName evidence="1">Xylose isomerase-like TIM barrel domain-containing protein</fullName>
    </recommendedName>
</protein>
<evidence type="ECO:0000313" key="3">
    <source>
        <dbReference type="Proteomes" id="UP000249260"/>
    </source>
</evidence>
<dbReference type="PANTHER" id="PTHR12110:SF21">
    <property type="entry name" value="XYLOSE ISOMERASE-LIKE TIM BARREL DOMAIN-CONTAINING PROTEIN"/>
    <property type="match status" value="1"/>
</dbReference>
<dbReference type="SUPFAM" id="SSF51658">
    <property type="entry name" value="Xylose isomerase-like"/>
    <property type="match status" value="1"/>
</dbReference>
<proteinExistence type="predicted"/>
<dbReference type="Pfam" id="PF01261">
    <property type="entry name" value="AP_endonuc_2"/>
    <property type="match status" value="1"/>
</dbReference>
<accession>A0A328U6V2</accession>
<reference evidence="2 3" key="1">
    <citation type="submission" date="2018-06" db="EMBL/GenBank/DDBJ databases">
        <title>Paenibacillus montanisoli sp. nov., isolated from mountain area soil.</title>
        <authorList>
            <person name="Wu M."/>
        </authorList>
    </citation>
    <scope>NUCLEOTIDE SEQUENCE [LARGE SCALE GENOMIC DNA]</scope>
    <source>
        <strain evidence="2 3">RA17</strain>
    </source>
</reference>
<dbReference type="Proteomes" id="UP000249260">
    <property type="component" value="Unassembled WGS sequence"/>
</dbReference>
<dbReference type="InterPro" id="IPR013022">
    <property type="entry name" value="Xyl_isomerase-like_TIM-brl"/>
</dbReference>
<dbReference type="OrthoDB" id="9779184at2"/>
<dbReference type="InterPro" id="IPR036237">
    <property type="entry name" value="Xyl_isomerase-like_sf"/>
</dbReference>
<comment type="caution">
    <text evidence="2">The sequence shown here is derived from an EMBL/GenBank/DDBJ whole genome shotgun (WGS) entry which is preliminary data.</text>
</comment>
<keyword evidence="3" id="KW-1185">Reference proteome</keyword>
<dbReference type="Gene3D" id="3.20.20.150">
    <property type="entry name" value="Divalent-metal-dependent TIM barrel enzymes"/>
    <property type="match status" value="1"/>
</dbReference>
<dbReference type="InterPro" id="IPR050312">
    <property type="entry name" value="IolE/XylAMocC-like"/>
</dbReference>
<dbReference type="EMBL" id="QLUW01000001">
    <property type="protein sequence ID" value="RAP78437.1"/>
    <property type="molecule type" value="Genomic_DNA"/>
</dbReference>
<sequence>MIVIRVEIIQLEMSVGKMKIGFRSFITKRDMEIAMRLGIEVIEVNWEIVTKSRADEVKGLLREYGLKPSAMTVSSTSTPTDLEGFRKDFEFAESIGCAVYVAHLGPLTYKDRDAIAAFKTFWTPICKVAKDKGVKIAVQSCGLDPESWDVMLEAVPEFGLKYDPSFSAQAGRNYRMEVIKYGSFITHIHSKDEIALNRTSNYESGITHFRYVPSGMGDIHWASIIALLYEAGYKGDIAIEPHSGYWMENLEQCLSLSKRHLEQFIV</sequence>
<evidence type="ECO:0000259" key="1">
    <source>
        <dbReference type="Pfam" id="PF01261"/>
    </source>
</evidence>
<dbReference type="AlphaFoldDB" id="A0A328U6V2"/>
<feature type="domain" description="Xylose isomerase-like TIM barrel" evidence="1">
    <location>
        <begin position="33"/>
        <end position="243"/>
    </location>
</feature>
<evidence type="ECO:0000313" key="2">
    <source>
        <dbReference type="EMBL" id="RAP78437.1"/>
    </source>
</evidence>
<dbReference type="PANTHER" id="PTHR12110">
    <property type="entry name" value="HYDROXYPYRUVATE ISOMERASE"/>
    <property type="match status" value="1"/>
</dbReference>
<organism evidence="2 3">
    <name type="scientific">Paenibacillus montanisoli</name>
    <dbReference type="NCBI Taxonomy" id="2081970"/>
    <lineage>
        <taxon>Bacteria</taxon>
        <taxon>Bacillati</taxon>
        <taxon>Bacillota</taxon>
        <taxon>Bacilli</taxon>
        <taxon>Bacillales</taxon>
        <taxon>Paenibacillaceae</taxon>
        <taxon>Paenibacillus</taxon>
    </lineage>
</organism>
<name>A0A328U6V2_9BACL</name>